<dbReference type="InterPro" id="IPR001782">
    <property type="entry name" value="Flag_FlgI"/>
</dbReference>
<name>A0A9D6UMD3_UNCSA</name>
<organism evidence="1 2">
    <name type="scientific">Candidatus Saganbacteria bacterium</name>
    <dbReference type="NCBI Taxonomy" id="2575572"/>
    <lineage>
        <taxon>Bacteria</taxon>
        <taxon>Bacillati</taxon>
        <taxon>Saganbacteria</taxon>
    </lineage>
</organism>
<proteinExistence type="predicted"/>
<dbReference type="AlphaFoldDB" id="A0A9D6UMD3"/>
<gene>
    <name evidence="1" type="ORF">HZB08_02830</name>
</gene>
<keyword evidence="1" id="KW-0282">Flagellum</keyword>
<dbReference type="GO" id="GO:0009428">
    <property type="term" value="C:bacterial-type flagellum basal body, distal rod, P ring"/>
    <property type="evidence" value="ECO:0007669"/>
    <property type="project" value="InterPro"/>
</dbReference>
<evidence type="ECO:0000313" key="2">
    <source>
        <dbReference type="Proteomes" id="UP000808761"/>
    </source>
</evidence>
<evidence type="ECO:0000313" key="1">
    <source>
        <dbReference type="EMBL" id="MBI5078936.1"/>
    </source>
</evidence>
<dbReference type="Pfam" id="PF02119">
    <property type="entry name" value="FlgI"/>
    <property type="match status" value="1"/>
</dbReference>
<protein>
    <submittedName>
        <fullName evidence="1">Flagellar basal body P-ring protein FlgI</fullName>
    </submittedName>
</protein>
<dbReference type="Proteomes" id="UP000808761">
    <property type="component" value="Unassembled WGS sequence"/>
</dbReference>
<keyword evidence="1" id="KW-0969">Cilium</keyword>
<accession>A0A9D6UMD3</accession>
<reference evidence="1" key="1">
    <citation type="submission" date="2020-07" db="EMBL/GenBank/DDBJ databases">
        <title>Huge and variable diversity of episymbiotic CPR bacteria and DPANN archaea in groundwater ecosystems.</title>
        <authorList>
            <person name="He C.Y."/>
            <person name="Keren R."/>
            <person name="Whittaker M."/>
            <person name="Farag I.F."/>
            <person name="Doudna J."/>
            <person name="Cate J.H.D."/>
            <person name="Banfield J.F."/>
        </authorList>
    </citation>
    <scope>NUCLEOTIDE SEQUENCE</scope>
    <source>
        <strain evidence="1">NC_groundwater_1860_Pr3_B-0.1um_51_7</strain>
    </source>
</reference>
<feature type="non-terminal residue" evidence="1">
    <location>
        <position position="67"/>
    </location>
</feature>
<keyword evidence="1" id="KW-0966">Cell projection</keyword>
<dbReference type="GO" id="GO:0030288">
    <property type="term" value="C:outer membrane-bounded periplasmic space"/>
    <property type="evidence" value="ECO:0007669"/>
    <property type="project" value="InterPro"/>
</dbReference>
<dbReference type="GO" id="GO:0005198">
    <property type="term" value="F:structural molecule activity"/>
    <property type="evidence" value="ECO:0007669"/>
    <property type="project" value="InterPro"/>
</dbReference>
<comment type="caution">
    <text evidence="1">The sequence shown here is derived from an EMBL/GenBank/DDBJ whole genome shotgun (WGS) entry which is preliminary data.</text>
</comment>
<dbReference type="EMBL" id="JACRKR010000138">
    <property type="protein sequence ID" value="MBI5078936.1"/>
    <property type="molecule type" value="Genomic_DNA"/>
</dbReference>
<sequence>MLKFVFSHFYLFLIISIGFVLAFPSSAEAPAVRIKNIARVLEARDNQLMGFGLVVGLRNTGDNGQTG</sequence>
<dbReference type="PRINTS" id="PR01010">
    <property type="entry name" value="FLGPRINGFLGI"/>
</dbReference>
<dbReference type="GO" id="GO:0071973">
    <property type="term" value="P:bacterial-type flagellum-dependent cell motility"/>
    <property type="evidence" value="ECO:0007669"/>
    <property type="project" value="InterPro"/>
</dbReference>